<keyword evidence="2" id="KW-1185">Reference proteome</keyword>
<comment type="caution">
    <text evidence="1">The sequence shown here is derived from an EMBL/GenBank/DDBJ whole genome shotgun (WGS) entry which is preliminary data.</text>
</comment>
<sequence length="132" mass="14994">MLAVCWIVLKIAPVSTRPLIRRFIRVWTGALFCFFGGVHRGASFYNPRSPQLSDPVIFLCLHFFGLSMIMAPDHVFKRYAPAGMLATLAGELYLAKQRRLPPFFLRLRPLQLLAAYGLLILATKDSLKDQTR</sequence>
<protein>
    <submittedName>
        <fullName evidence="1">Uncharacterized protein</fullName>
    </submittedName>
</protein>
<dbReference type="Proteomes" id="UP000004949">
    <property type="component" value="Unassembled WGS sequence"/>
</dbReference>
<dbReference type="EMBL" id="AGQV01000001">
    <property type="protein sequence ID" value="EHH68924.1"/>
    <property type="molecule type" value="Genomic_DNA"/>
</dbReference>
<accession>G6XFG6</accession>
<organism evidence="1 2">
    <name type="scientific">Gluconobacter morbifer G707</name>
    <dbReference type="NCBI Taxonomy" id="1088869"/>
    <lineage>
        <taxon>Bacteria</taxon>
        <taxon>Pseudomonadati</taxon>
        <taxon>Pseudomonadota</taxon>
        <taxon>Alphaproteobacteria</taxon>
        <taxon>Acetobacterales</taxon>
        <taxon>Acetobacteraceae</taxon>
        <taxon>Gluconobacter</taxon>
    </lineage>
</organism>
<evidence type="ECO:0000313" key="1">
    <source>
        <dbReference type="EMBL" id="EHH68924.1"/>
    </source>
</evidence>
<reference evidence="1 2" key="1">
    <citation type="submission" date="2011-10" db="EMBL/GenBank/DDBJ databases">
        <title>Genome sequence of Gluconobacter morbifer G707, isolated from Drosophila gut.</title>
        <authorList>
            <person name="Lee W.-J."/>
            <person name="Kim E.-K."/>
        </authorList>
    </citation>
    <scope>NUCLEOTIDE SEQUENCE [LARGE SCALE GENOMIC DNA]</scope>
    <source>
        <strain evidence="1 2">G707</strain>
    </source>
</reference>
<name>G6XFG6_9PROT</name>
<dbReference type="AlphaFoldDB" id="G6XFG6"/>
<gene>
    <name evidence="1" type="ORF">GMO_02310</name>
</gene>
<proteinExistence type="predicted"/>
<dbReference type="PATRIC" id="fig|1088869.3.peg.232"/>
<evidence type="ECO:0000313" key="2">
    <source>
        <dbReference type="Proteomes" id="UP000004949"/>
    </source>
</evidence>
<dbReference type="STRING" id="1088869.GMO_02310"/>